<dbReference type="Proteomes" id="UP000789508">
    <property type="component" value="Unassembled WGS sequence"/>
</dbReference>
<name>A0A9N9DKE3_9GLOM</name>
<organism evidence="1 2">
    <name type="scientific">Ambispora leptoticha</name>
    <dbReference type="NCBI Taxonomy" id="144679"/>
    <lineage>
        <taxon>Eukaryota</taxon>
        <taxon>Fungi</taxon>
        <taxon>Fungi incertae sedis</taxon>
        <taxon>Mucoromycota</taxon>
        <taxon>Glomeromycotina</taxon>
        <taxon>Glomeromycetes</taxon>
        <taxon>Archaeosporales</taxon>
        <taxon>Ambisporaceae</taxon>
        <taxon>Ambispora</taxon>
    </lineage>
</organism>
<keyword evidence="2" id="KW-1185">Reference proteome</keyword>
<gene>
    <name evidence="1" type="ORF">ALEPTO_LOCUS9800</name>
</gene>
<dbReference type="AlphaFoldDB" id="A0A9N9DKE3"/>
<accession>A0A9N9DKE3</accession>
<proteinExistence type="predicted"/>
<dbReference type="EMBL" id="CAJVPS010008571">
    <property type="protein sequence ID" value="CAG8643914.1"/>
    <property type="molecule type" value="Genomic_DNA"/>
</dbReference>
<evidence type="ECO:0000313" key="1">
    <source>
        <dbReference type="EMBL" id="CAG8643914.1"/>
    </source>
</evidence>
<sequence>MDVRTNNININNSSELLGVDSTRQSSVGIPSTTTFDRQATIEASTQHLTNPNSANSHNS</sequence>
<reference evidence="1" key="1">
    <citation type="submission" date="2021-06" db="EMBL/GenBank/DDBJ databases">
        <authorList>
            <person name="Kallberg Y."/>
            <person name="Tangrot J."/>
            <person name="Rosling A."/>
        </authorList>
    </citation>
    <scope>NUCLEOTIDE SEQUENCE</scope>
    <source>
        <strain evidence="1">FL130A</strain>
    </source>
</reference>
<evidence type="ECO:0000313" key="2">
    <source>
        <dbReference type="Proteomes" id="UP000789508"/>
    </source>
</evidence>
<protein>
    <submittedName>
        <fullName evidence="1">4846_t:CDS:1</fullName>
    </submittedName>
</protein>
<feature type="non-terminal residue" evidence="1">
    <location>
        <position position="59"/>
    </location>
</feature>
<comment type="caution">
    <text evidence="1">The sequence shown here is derived from an EMBL/GenBank/DDBJ whole genome shotgun (WGS) entry which is preliminary data.</text>
</comment>